<organism evidence="1 2">
    <name type="scientific">Lentinus brumalis</name>
    <dbReference type="NCBI Taxonomy" id="2498619"/>
    <lineage>
        <taxon>Eukaryota</taxon>
        <taxon>Fungi</taxon>
        <taxon>Dikarya</taxon>
        <taxon>Basidiomycota</taxon>
        <taxon>Agaricomycotina</taxon>
        <taxon>Agaricomycetes</taxon>
        <taxon>Polyporales</taxon>
        <taxon>Polyporaceae</taxon>
        <taxon>Lentinus</taxon>
    </lineage>
</organism>
<evidence type="ECO:0000313" key="2">
    <source>
        <dbReference type="Proteomes" id="UP000256964"/>
    </source>
</evidence>
<gene>
    <name evidence="1" type="ORF">OH76DRAFT_890280</name>
</gene>
<dbReference type="EMBL" id="KZ857429">
    <property type="protein sequence ID" value="RDX46225.1"/>
    <property type="molecule type" value="Genomic_DNA"/>
</dbReference>
<sequence>MSSATAASTCFWTRVRHIENHCLSANANIIPSGSSSSWVPSEFVSHLRTQVFPSEYNLDLDERYRGVVPTTALAESSYRLQRKERFGPASVEYPSPTSKVVLTFAGSHGPVETYCHISGFLVDRENPAATNRQPLREGLFNTTYVKGLRGRSILGLVRTSCTACIPVTLLTFIQNFFQSMYVALQKPAQGTPYVQFAHRIGKTPNLLAGTED</sequence>
<protein>
    <submittedName>
        <fullName evidence="1">Uncharacterized protein</fullName>
    </submittedName>
</protein>
<reference evidence="1 2" key="1">
    <citation type="journal article" date="2018" name="Biotechnol. Biofuels">
        <title>Integrative visual omics of the white-rot fungus Polyporus brumalis exposes the biotechnological potential of its oxidative enzymes for delignifying raw plant biomass.</title>
        <authorList>
            <person name="Miyauchi S."/>
            <person name="Rancon A."/>
            <person name="Drula E."/>
            <person name="Hage H."/>
            <person name="Chaduli D."/>
            <person name="Favel A."/>
            <person name="Grisel S."/>
            <person name="Henrissat B."/>
            <person name="Herpoel-Gimbert I."/>
            <person name="Ruiz-Duenas F.J."/>
            <person name="Chevret D."/>
            <person name="Hainaut M."/>
            <person name="Lin J."/>
            <person name="Wang M."/>
            <person name="Pangilinan J."/>
            <person name="Lipzen A."/>
            <person name="Lesage-Meessen L."/>
            <person name="Navarro D."/>
            <person name="Riley R."/>
            <person name="Grigoriev I.V."/>
            <person name="Zhou S."/>
            <person name="Raouche S."/>
            <person name="Rosso M.N."/>
        </authorList>
    </citation>
    <scope>NUCLEOTIDE SEQUENCE [LARGE SCALE GENOMIC DNA]</scope>
    <source>
        <strain evidence="1 2">BRFM 1820</strain>
    </source>
</reference>
<proteinExistence type="predicted"/>
<keyword evidence="2" id="KW-1185">Reference proteome</keyword>
<dbReference type="Proteomes" id="UP000256964">
    <property type="component" value="Unassembled WGS sequence"/>
</dbReference>
<name>A0A371D140_9APHY</name>
<evidence type="ECO:0000313" key="1">
    <source>
        <dbReference type="EMBL" id="RDX46225.1"/>
    </source>
</evidence>
<dbReference type="AlphaFoldDB" id="A0A371D140"/>
<accession>A0A371D140</accession>